<keyword evidence="3" id="KW-0489">Methyltransferase</keyword>
<keyword evidence="3" id="KW-0808">Transferase</keyword>
<dbReference type="GO" id="GO:0032259">
    <property type="term" value="P:methylation"/>
    <property type="evidence" value="ECO:0007669"/>
    <property type="project" value="UniProtKB-KW"/>
</dbReference>
<dbReference type="CDD" id="cd06445">
    <property type="entry name" value="ATase"/>
    <property type="match status" value="1"/>
</dbReference>
<dbReference type="Pfam" id="PF01035">
    <property type="entry name" value="DNA_binding_1"/>
    <property type="match status" value="1"/>
</dbReference>
<dbReference type="InterPro" id="IPR036388">
    <property type="entry name" value="WH-like_DNA-bd_sf"/>
</dbReference>
<dbReference type="PANTHER" id="PTHR42942:SF1">
    <property type="entry name" value="ALKYLTRANSFERASE-LIKE PROTEIN 1"/>
    <property type="match status" value="1"/>
</dbReference>
<dbReference type="Gene3D" id="1.10.10.10">
    <property type="entry name" value="Winged helix-like DNA-binding domain superfamily/Winged helix DNA-binding domain"/>
    <property type="match status" value="1"/>
</dbReference>
<reference evidence="3 4" key="1">
    <citation type="journal article" date="2015" name="Genome Announc.">
        <title>Complete genome sequence of Vibrio alginolyticus ATCC 17749.</title>
        <authorList>
            <person name="Liu X.F."/>
            <person name="Cao Y."/>
            <person name="Zhang H.L."/>
            <person name="Chen Y.J."/>
            <person name="Hu C.J."/>
        </authorList>
    </citation>
    <scope>NUCLEOTIDE SEQUENCE [LARGE SCALE GENOMIC DNA]</scope>
    <source>
        <strain evidence="4">ATCC 17749 / DSM 2171 / NBRC 15630 / NCIMB 1903 / NCTC 12160 / XII-53</strain>
    </source>
</reference>
<dbReference type="GO" id="GO:0008168">
    <property type="term" value="F:methyltransferase activity"/>
    <property type="evidence" value="ECO:0007669"/>
    <property type="project" value="UniProtKB-KW"/>
</dbReference>
<evidence type="ECO:0000256" key="1">
    <source>
        <dbReference type="ARBA" id="ARBA00022763"/>
    </source>
</evidence>
<organism evidence="3 4">
    <name type="scientific">Vibrio alginolyticus (strain ATCC 17749 / DSM 2171 / NBRC 15630 / NCIMB 1903 / NCTC 12160 / XII-53)</name>
    <dbReference type="NCBI Taxonomy" id="1219076"/>
    <lineage>
        <taxon>Bacteria</taxon>
        <taxon>Pseudomonadati</taxon>
        <taxon>Pseudomonadota</taxon>
        <taxon>Gammaproteobacteria</taxon>
        <taxon>Vibrionales</taxon>
        <taxon>Vibrionaceae</taxon>
        <taxon>Vibrio</taxon>
    </lineage>
</organism>
<name>A0A2I3BY34_VIBAX</name>
<feature type="domain" description="Methylated-DNA-[protein]-cysteine S-methyltransferase DNA binding" evidence="2">
    <location>
        <begin position="2"/>
        <end position="55"/>
    </location>
</feature>
<dbReference type="KEGG" id="vag:N646_0023"/>
<dbReference type="HOGENOM" id="CLU_000445_52_5_6"/>
<sequence length="72" mass="8069">MAGYPGYARHVGKALGNLPEGSKLPWFRVVNSQGKISLKGRDLERQKKKLEAEGIEVSEVGKTSLKKYKWQP</sequence>
<accession>A0A2I3BY34</accession>
<keyword evidence="1" id="KW-0227">DNA damage</keyword>
<proteinExistence type="predicted"/>
<dbReference type="PANTHER" id="PTHR42942">
    <property type="entry name" value="6-O-METHYLGUANINE DNA METHYLTRANSFERASE"/>
    <property type="match status" value="1"/>
</dbReference>
<gene>
    <name evidence="3" type="ORF">N646_0023</name>
</gene>
<evidence type="ECO:0000259" key="2">
    <source>
        <dbReference type="Pfam" id="PF01035"/>
    </source>
</evidence>
<dbReference type="InterPro" id="IPR014048">
    <property type="entry name" value="MethylDNA_cys_MeTrfase_DNA-bd"/>
</dbReference>
<evidence type="ECO:0000313" key="4">
    <source>
        <dbReference type="Proteomes" id="UP000016714"/>
    </source>
</evidence>
<dbReference type="Proteomes" id="UP000016714">
    <property type="component" value="Chromosome 1"/>
</dbReference>
<dbReference type="InterPro" id="IPR052520">
    <property type="entry name" value="ATL_DNA_repair"/>
</dbReference>
<dbReference type="EMBL" id="CP006718">
    <property type="protein sequence ID" value="AGV15856.1"/>
    <property type="molecule type" value="Genomic_DNA"/>
</dbReference>
<dbReference type="GO" id="GO:0006281">
    <property type="term" value="P:DNA repair"/>
    <property type="evidence" value="ECO:0007669"/>
    <property type="project" value="InterPro"/>
</dbReference>
<dbReference type="SUPFAM" id="SSF46767">
    <property type="entry name" value="Methylated DNA-protein cysteine methyltransferase, C-terminal domain"/>
    <property type="match status" value="1"/>
</dbReference>
<protein>
    <submittedName>
        <fullName evidence="3">Methylated-DNA-protein-cysteine methyltransferase-related protein</fullName>
    </submittedName>
</protein>
<dbReference type="InterPro" id="IPR036217">
    <property type="entry name" value="MethylDNA_cys_MeTrfase_DNAb"/>
</dbReference>
<dbReference type="AlphaFoldDB" id="A0A2I3BY34"/>
<evidence type="ECO:0000313" key="3">
    <source>
        <dbReference type="EMBL" id="AGV15856.1"/>
    </source>
</evidence>